<gene>
    <name evidence="2" type="ORF">PPENT_87.1.T0920020</name>
</gene>
<keyword evidence="3" id="KW-1185">Reference proteome</keyword>
<dbReference type="Proteomes" id="UP000689195">
    <property type="component" value="Unassembled WGS sequence"/>
</dbReference>
<proteinExistence type="predicted"/>
<organism evidence="2 3">
    <name type="scientific">Paramecium pentaurelia</name>
    <dbReference type="NCBI Taxonomy" id="43138"/>
    <lineage>
        <taxon>Eukaryota</taxon>
        <taxon>Sar</taxon>
        <taxon>Alveolata</taxon>
        <taxon>Ciliophora</taxon>
        <taxon>Intramacronucleata</taxon>
        <taxon>Oligohymenophorea</taxon>
        <taxon>Peniculida</taxon>
        <taxon>Parameciidae</taxon>
        <taxon>Paramecium</taxon>
    </lineage>
</organism>
<name>A0A8S1WI29_9CILI</name>
<sequence length="147" mass="17232">MIFNQHKNLATYTVKSFQYGLMLEGYDLRCRQLIFALICYLIIFQLGIRKKNQIRQLLRSATKMEILHEIKTNLSYLKLGFADGNYTDKTLAVNILKAIDPNHYLVKSPKCRINQILHDDIMLIRLLIKLVERKKEIEIFSKNEGTS</sequence>
<reference evidence="2" key="1">
    <citation type="submission" date="2021-01" db="EMBL/GenBank/DDBJ databases">
        <authorList>
            <consortium name="Genoscope - CEA"/>
            <person name="William W."/>
        </authorList>
    </citation>
    <scope>NUCLEOTIDE SEQUENCE</scope>
</reference>
<keyword evidence="1" id="KW-1133">Transmembrane helix</keyword>
<feature type="transmembrane region" description="Helical" evidence="1">
    <location>
        <begin position="32"/>
        <end position="48"/>
    </location>
</feature>
<evidence type="ECO:0000313" key="2">
    <source>
        <dbReference type="EMBL" id="CAD8188651.1"/>
    </source>
</evidence>
<accession>A0A8S1WI29</accession>
<comment type="caution">
    <text evidence="2">The sequence shown here is derived from an EMBL/GenBank/DDBJ whole genome shotgun (WGS) entry which is preliminary data.</text>
</comment>
<dbReference type="AlphaFoldDB" id="A0A8S1WI29"/>
<evidence type="ECO:0000256" key="1">
    <source>
        <dbReference type="SAM" id="Phobius"/>
    </source>
</evidence>
<protein>
    <submittedName>
        <fullName evidence="2">Uncharacterized protein</fullName>
    </submittedName>
</protein>
<keyword evidence="1" id="KW-0472">Membrane</keyword>
<evidence type="ECO:0000313" key="3">
    <source>
        <dbReference type="Proteomes" id="UP000689195"/>
    </source>
</evidence>
<dbReference type="EMBL" id="CAJJDO010000092">
    <property type="protein sequence ID" value="CAD8188651.1"/>
    <property type="molecule type" value="Genomic_DNA"/>
</dbReference>
<keyword evidence="1" id="KW-0812">Transmembrane</keyword>